<reference evidence="5" key="1">
    <citation type="submission" date="2022-11" db="UniProtKB">
        <authorList>
            <consortium name="WormBaseParasite"/>
        </authorList>
    </citation>
    <scope>IDENTIFICATION</scope>
</reference>
<keyword evidence="4" id="KW-1185">Reference proteome</keyword>
<sequence>MAVSLLCASRHAGKCLLVLIFAILFQRCYLEDLNATESITTNEKRLAGPPLQENAEVLPIEFPPEEVTGALPRESESPEPTTSAPGAQIPLDEEPENVTKNATDLWIVDIDVVSNNLTESVTKNETDFIVIDVDIVTDNITEVVTKNETDLEVVGIDIIPPEEAIDALSREAESSEFTESNPGVQISSDEEPEHVTKNETDLWVVDIDVVPNNITEHATKNATDFIVVDIDIVTDNVTEVATKNETDLEMVGIDIIPPEEAIDALSRESESPESATSAPGVQLSLDEEPEHVTKNATDLWVVDIDVAPNNIAEHATKNATDFRVVEIEAVSNTINANGTKNETDLWVVEIDVVPSNITENVTKNETDFTVADIDVVPVNATERNDIIEPAGVIANIESDSTQGNSTETAKNNDVKVPQTEIAKKKTNIGILALLIALLVVALTIFVIIGCIHWFRKQESLARTAALEKDVVIIAHKKSAWSASGTTPSPSPSPKHSTDTSYSLAGPDGLSPVRVDGQGKLTV</sequence>
<feature type="region of interest" description="Disordered" evidence="1">
    <location>
        <begin position="68"/>
        <end position="96"/>
    </location>
</feature>
<feature type="region of interest" description="Disordered" evidence="1">
    <location>
        <begin position="174"/>
        <end position="195"/>
    </location>
</feature>
<protein>
    <submittedName>
        <fullName evidence="5">Uncharacterized protein</fullName>
    </submittedName>
</protein>
<keyword evidence="2" id="KW-0472">Membrane</keyword>
<evidence type="ECO:0000256" key="2">
    <source>
        <dbReference type="SAM" id="Phobius"/>
    </source>
</evidence>
<evidence type="ECO:0000256" key="1">
    <source>
        <dbReference type="SAM" id="MobiDB-lite"/>
    </source>
</evidence>
<keyword evidence="2" id="KW-0812">Transmembrane</keyword>
<feature type="compositionally biased region" description="Polar residues" evidence="1">
    <location>
        <begin position="175"/>
        <end position="187"/>
    </location>
</feature>
<feature type="region of interest" description="Disordered" evidence="1">
    <location>
        <begin position="265"/>
        <end position="284"/>
    </location>
</feature>
<feature type="chain" id="PRO_5037436786" evidence="3">
    <location>
        <begin position="31"/>
        <end position="522"/>
    </location>
</feature>
<feature type="transmembrane region" description="Helical" evidence="2">
    <location>
        <begin position="428"/>
        <end position="454"/>
    </location>
</feature>
<dbReference type="Proteomes" id="UP000887566">
    <property type="component" value="Unplaced"/>
</dbReference>
<proteinExistence type="predicted"/>
<evidence type="ECO:0000313" key="5">
    <source>
        <dbReference type="WBParaSite" id="PSAMB.scaffold1800size27776.g15158.t1"/>
    </source>
</evidence>
<accession>A0A914VEZ5</accession>
<feature type="region of interest" description="Disordered" evidence="1">
    <location>
        <begin position="481"/>
        <end position="522"/>
    </location>
</feature>
<keyword evidence="3" id="KW-0732">Signal</keyword>
<evidence type="ECO:0000256" key="3">
    <source>
        <dbReference type="SAM" id="SignalP"/>
    </source>
</evidence>
<name>A0A914VEZ5_9BILA</name>
<dbReference type="AlphaFoldDB" id="A0A914VEZ5"/>
<evidence type="ECO:0000313" key="4">
    <source>
        <dbReference type="Proteomes" id="UP000887566"/>
    </source>
</evidence>
<dbReference type="WBParaSite" id="PSAMB.scaffold1800size27776.g15158.t1">
    <property type="protein sequence ID" value="PSAMB.scaffold1800size27776.g15158.t1"/>
    <property type="gene ID" value="PSAMB.scaffold1800size27776.g15158"/>
</dbReference>
<feature type="signal peptide" evidence="3">
    <location>
        <begin position="1"/>
        <end position="30"/>
    </location>
</feature>
<organism evidence="4 5">
    <name type="scientific">Plectus sambesii</name>
    <dbReference type="NCBI Taxonomy" id="2011161"/>
    <lineage>
        <taxon>Eukaryota</taxon>
        <taxon>Metazoa</taxon>
        <taxon>Ecdysozoa</taxon>
        <taxon>Nematoda</taxon>
        <taxon>Chromadorea</taxon>
        <taxon>Plectida</taxon>
        <taxon>Plectina</taxon>
        <taxon>Plectoidea</taxon>
        <taxon>Plectidae</taxon>
        <taxon>Plectus</taxon>
    </lineage>
</organism>
<keyword evidence="2" id="KW-1133">Transmembrane helix</keyword>